<proteinExistence type="predicted"/>
<keyword evidence="2" id="KW-1185">Reference proteome</keyword>
<dbReference type="OrthoDB" id="7433098at2"/>
<protein>
    <submittedName>
        <fullName evidence="1">Uncharacterized protein</fullName>
    </submittedName>
</protein>
<dbReference type="RefSeq" id="WP_066761339.1">
    <property type="nucleotide sequence ID" value="NZ_BMIO01000011.1"/>
</dbReference>
<comment type="caution">
    <text evidence="1">The sequence shown here is derived from an EMBL/GenBank/DDBJ whole genome shotgun (WGS) entry which is preliminary data.</text>
</comment>
<dbReference type="EMBL" id="BMIO01000011">
    <property type="protein sequence ID" value="GGD52541.1"/>
    <property type="molecule type" value="Genomic_DNA"/>
</dbReference>
<gene>
    <name evidence="1" type="ORF">GCM10010989_28330</name>
</gene>
<name>A0A916YN32_9SPHN</name>
<accession>A0A916YN32</accession>
<reference evidence="1 2" key="1">
    <citation type="journal article" date="2014" name="Int. J. Syst. Evol. Microbiol.">
        <title>Complete genome sequence of Corynebacterium casei LMG S-19264T (=DSM 44701T), isolated from a smear-ripened cheese.</title>
        <authorList>
            <consortium name="US DOE Joint Genome Institute (JGI-PGF)"/>
            <person name="Walter F."/>
            <person name="Albersmeier A."/>
            <person name="Kalinowski J."/>
            <person name="Ruckert C."/>
        </authorList>
    </citation>
    <scope>NUCLEOTIDE SEQUENCE [LARGE SCALE GENOMIC DNA]</scope>
    <source>
        <strain evidence="1 2">CGMCC 1.15358</strain>
    </source>
</reference>
<organism evidence="1 2">
    <name type="scientific">Croceicoccus pelagius</name>
    <dbReference type="NCBI Taxonomy" id="1703341"/>
    <lineage>
        <taxon>Bacteria</taxon>
        <taxon>Pseudomonadati</taxon>
        <taxon>Pseudomonadota</taxon>
        <taxon>Alphaproteobacteria</taxon>
        <taxon>Sphingomonadales</taxon>
        <taxon>Erythrobacteraceae</taxon>
        <taxon>Croceicoccus</taxon>
    </lineage>
</organism>
<evidence type="ECO:0000313" key="1">
    <source>
        <dbReference type="EMBL" id="GGD52541.1"/>
    </source>
</evidence>
<sequence>MDQADEIRRLGAQNIALQTLVIGLMHELSGAGQGGIARGAFEKADQAMEIAIMAMGDRASPEYARQAMESLEQMRRMAFPKG</sequence>
<dbReference type="AlphaFoldDB" id="A0A916YN32"/>
<dbReference type="Proteomes" id="UP000598997">
    <property type="component" value="Unassembled WGS sequence"/>
</dbReference>
<evidence type="ECO:0000313" key="2">
    <source>
        <dbReference type="Proteomes" id="UP000598997"/>
    </source>
</evidence>